<evidence type="ECO:0000313" key="4">
    <source>
        <dbReference type="Proteomes" id="UP000178187"/>
    </source>
</evidence>
<dbReference type="InterPro" id="IPR050126">
    <property type="entry name" value="Ap4A_hydrolase"/>
</dbReference>
<dbReference type="PANTHER" id="PTHR42850:SF2">
    <property type="entry name" value="BLL5683 PROTEIN"/>
    <property type="match status" value="1"/>
</dbReference>
<protein>
    <recommendedName>
        <fullName evidence="2">Calcineurin-like phosphoesterase domain-containing protein</fullName>
    </recommendedName>
</protein>
<dbReference type="SUPFAM" id="SSF56300">
    <property type="entry name" value="Metallo-dependent phosphatases"/>
    <property type="match status" value="1"/>
</dbReference>
<organism evidence="3 4">
    <name type="scientific">Candidatus Danuiimicrobium aquiferis</name>
    <dbReference type="NCBI Taxonomy" id="1801832"/>
    <lineage>
        <taxon>Bacteria</taxon>
        <taxon>Pseudomonadati</taxon>
        <taxon>Candidatus Omnitrophota</taxon>
        <taxon>Candidatus Danuiimicrobium</taxon>
    </lineage>
</organism>
<dbReference type="InterPro" id="IPR029052">
    <property type="entry name" value="Metallo-depent_PP-like"/>
</dbReference>
<dbReference type="InterPro" id="IPR024654">
    <property type="entry name" value="Calcineurin-like_PHP_lpxH"/>
</dbReference>
<dbReference type="PIRSF" id="PIRSF000883">
    <property type="entry name" value="Pesterase_MJ0912"/>
    <property type="match status" value="1"/>
</dbReference>
<reference evidence="3 4" key="1">
    <citation type="journal article" date="2016" name="Nat. Commun.">
        <title>Thousands of microbial genomes shed light on interconnected biogeochemical processes in an aquifer system.</title>
        <authorList>
            <person name="Anantharaman K."/>
            <person name="Brown C.T."/>
            <person name="Hug L.A."/>
            <person name="Sharon I."/>
            <person name="Castelle C.J."/>
            <person name="Probst A.J."/>
            <person name="Thomas B.C."/>
            <person name="Singh A."/>
            <person name="Wilkins M.J."/>
            <person name="Karaoz U."/>
            <person name="Brodie E.L."/>
            <person name="Williams K.H."/>
            <person name="Hubbard S.S."/>
            <person name="Banfield J.F."/>
        </authorList>
    </citation>
    <scope>NUCLEOTIDE SEQUENCE [LARGE SCALE GENOMIC DNA]</scope>
</reference>
<dbReference type="GO" id="GO:0016791">
    <property type="term" value="F:phosphatase activity"/>
    <property type="evidence" value="ECO:0007669"/>
    <property type="project" value="TreeGrafter"/>
</dbReference>
<dbReference type="Pfam" id="PF12850">
    <property type="entry name" value="Metallophos_2"/>
    <property type="match status" value="1"/>
</dbReference>
<proteinExistence type="inferred from homology"/>
<name>A0A1G1L173_9BACT</name>
<sequence length="238" mass="27429">MKYAIIADVHSNLEALQRVLKEIKFRKINQIVCLGDVIGYAANPKECLKIVTEISRTVVMGNHERALEDIDLRFHFHDMAVKAIAWTSIKLTAKEKEIVRKFPYITIDKKNDTTWTHGSIHEPHLFHYLLDDQNVSLSFHSLETKIGFFGHTHVPSIYSESGRASYLAEGVHKLDPSERYLVNPGSVGQPRERDRRLSFSIYDSDQYIVEIIRLPYDNKRAAQKIRKAGLPEFLAERL</sequence>
<dbReference type="Proteomes" id="UP000178187">
    <property type="component" value="Unassembled WGS sequence"/>
</dbReference>
<accession>A0A1G1L173</accession>
<dbReference type="GO" id="GO:0005737">
    <property type="term" value="C:cytoplasm"/>
    <property type="evidence" value="ECO:0007669"/>
    <property type="project" value="TreeGrafter"/>
</dbReference>
<dbReference type="AlphaFoldDB" id="A0A1G1L173"/>
<gene>
    <name evidence="3" type="ORF">A3G33_02375</name>
</gene>
<comment type="similarity">
    <text evidence="1">Belongs to the metallophosphoesterase superfamily. YfcE family.</text>
</comment>
<evidence type="ECO:0000259" key="2">
    <source>
        <dbReference type="Pfam" id="PF12850"/>
    </source>
</evidence>
<comment type="caution">
    <text evidence="3">The sequence shown here is derived from an EMBL/GenBank/DDBJ whole genome shotgun (WGS) entry which is preliminary data.</text>
</comment>
<feature type="domain" description="Calcineurin-like phosphoesterase" evidence="2">
    <location>
        <begin position="1"/>
        <end position="203"/>
    </location>
</feature>
<dbReference type="EMBL" id="MHFR01000022">
    <property type="protein sequence ID" value="OGW98886.1"/>
    <property type="molecule type" value="Genomic_DNA"/>
</dbReference>
<dbReference type="PANTHER" id="PTHR42850">
    <property type="entry name" value="METALLOPHOSPHOESTERASE"/>
    <property type="match status" value="1"/>
</dbReference>
<dbReference type="Gene3D" id="3.60.21.10">
    <property type="match status" value="1"/>
</dbReference>
<evidence type="ECO:0000313" key="3">
    <source>
        <dbReference type="EMBL" id="OGW98886.1"/>
    </source>
</evidence>
<evidence type="ECO:0000256" key="1">
    <source>
        <dbReference type="ARBA" id="ARBA00008950"/>
    </source>
</evidence>
<dbReference type="InterPro" id="IPR011152">
    <property type="entry name" value="Pesterase_MJ0912"/>
</dbReference>
<dbReference type="CDD" id="cd00838">
    <property type="entry name" value="MPP_superfamily"/>
    <property type="match status" value="1"/>
</dbReference>